<dbReference type="Proteomes" id="UP001595868">
    <property type="component" value="Unassembled WGS sequence"/>
</dbReference>
<keyword evidence="4" id="KW-1185">Reference proteome</keyword>
<dbReference type="EMBL" id="JBHSBN010000001">
    <property type="protein sequence ID" value="MFC4104414.1"/>
    <property type="molecule type" value="Genomic_DNA"/>
</dbReference>
<feature type="region of interest" description="Disordered" evidence="1">
    <location>
        <begin position="33"/>
        <end position="58"/>
    </location>
</feature>
<organism evidence="3 4">
    <name type="scientific">Micromonospora zhanjiangensis</name>
    <dbReference type="NCBI Taxonomy" id="1522057"/>
    <lineage>
        <taxon>Bacteria</taxon>
        <taxon>Bacillati</taxon>
        <taxon>Actinomycetota</taxon>
        <taxon>Actinomycetes</taxon>
        <taxon>Micromonosporales</taxon>
        <taxon>Micromonosporaceae</taxon>
        <taxon>Micromonospora</taxon>
    </lineage>
</organism>
<comment type="caution">
    <text evidence="3">The sequence shown here is derived from an EMBL/GenBank/DDBJ whole genome shotgun (WGS) entry which is preliminary data.</text>
</comment>
<keyword evidence="2" id="KW-1133">Transmembrane helix</keyword>
<name>A0ABV8KEK6_9ACTN</name>
<evidence type="ECO:0000256" key="2">
    <source>
        <dbReference type="SAM" id="Phobius"/>
    </source>
</evidence>
<feature type="transmembrane region" description="Helical" evidence="2">
    <location>
        <begin position="12"/>
        <end position="29"/>
    </location>
</feature>
<dbReference type="RefSeq" id="WP_377541338.1">
    <property type="nucleotide sequence ID" value="NZ_JBHSBN010000001.1"/>
</dbReference>
<protein>
    <submittedName>
        <fullName evidence="3">Uncharacterized protein</fullName>
    </submittedName>
</protein>
<reference evidence="4" key="1">
    <citation type="journal article" date="2019" name="Int. J. Syst. Evol. Microbiol.">
        <title>The Global Catalogue of Microorganisms (GCM) 10K type strain sequencing project: providing services to taxonomists for standard genome sequencing and annotation.</title>
        <authorList>
            <consortium name="The Broad Institute Genomics Platform"/>
            <consortium name="The Broad Institute Genome Sequencing Center for Infectious Disease"/>
            <person name="Wu L."/>
            <person name="Ma J."/>
        </authorList>
    </citation>
    <scope>NUCLEOTIDE SEQUENCE [LARGE SCALE GENOMIC DNA]</scope>
    <source>
        <strain evidence="4">2902at01</strain>
    </source>
</reference>
<keyword evidence="2" id="KW-0812">Transmembrane</keyword>
<proteinExistence type="predicted"/>
<evidence type="ECO:0000313" key="4">
    <source>
        <dbReference type="Proteomes" id="UP001595868"/>
    </source>
</evidence>
<accession>A0ABV8KEK6</accession>
<evidence type="ECO:0000313" key="3">
    <source>
        <dbReference type="EMBL" id="MFC4104414.1"/>
    </source>
</evidence>
<sequence>MAAETDGRGGGPLLAVLTGAALLGGGWWWTASAPAPTPREPAASTAPRPPSSGATSYWHDPSDALSSRLILVPDAYGVPAAGSTVSAPGLRRYDATGRLNWPGLWPDVAGGRVVLDVATGRIRVDVPAAARLRAVDHDLPAVDGTRFRSTVELDDSTPHQFPLFVRPGERYLLQHVCIGAGRLRVGVVGARGPQLRVFSRCDDGLVNTELVADQPNLLVTVTRTGSEPVTVGVQLVGLP</sequence>
<gene>
    <name evidence="3" type="ORF">ACFOX0_00470</name>
</gene>
<keyword evidence="2" id="KW-0472">Membrane</keyword>
<evidence type="ECO:0000256" key="1">
    <source>
        <dbReference type="SAM" id="MobiDB-lite"/>
    </source>
</evidence>
<feature type="compositionally biased region" description="Low complexity" evidence="1">
    <location>
        <begin position="33"/>
        <end position="56"/>
    </location>
</feature>